<evidence type="ECO:0000256" key="5">
    <source>
        <dbReference type="ARBA" id="ARBA00041523"/>
    </source>
</evidence>
<evidence type="ECO:0000259" key="8">
    <source>
        <dbReference type="PROSITE" id="PS50405"/>
    </source>
</evidence>
<organism evidence="9 10">
    <name type="scientific">Clunio marinus</name>
    <dbReference type="NCBI Taxonomy" id="568069"/>
    <lineage>
        <taxon>Eukaryota</taxon>
        <taxon>Metazoa</taxon>
        <taxon>Ecdysozoa</taxon>
        <taxon>Arthropoda</taxon>
        <taxon>Hexapoda</taxon>
        <taxon>Insecta</taxon>
        <taxon>Pterygota</taxon>
        <taxon>Neoptera</taxon>
        <taxon>Endopterygota</taxon>
        <taxon>Diptera</taxon>
        <taxon>Nematocera</taxon>
        <taxon>Chironomoidea</taxon>
        <taxon>Chironomidae</taxon>
        <taxon>Clunio</taxon>
    </lineage>
</organism>
<dbReference type="PANTHER" id="PTHR43969:SF9">
    <property type="entry name" value="GLUTATHIONE S TRANSFERASE D10, ISOFORM A-RELATED"/>
    <property type="match status" value="1"/>
</dbReference>
<dbReference type="OrthoDB" id="2309723at2759"/>
<dbReference type="InterPro" id="IPR040079">
    <property type="entry name" value="Glutathione_S-Trfase"/>
</dbReference>
<dbReference type="InterPro" id="IPR010987">
    <property type="entry name" value="Glutathione-S-Trfase_C-like"/>
</dbReference>
<gene>
    <name evidence="9" type="ORF">CLUMA_CG010890</name>
</gene>
<dbReference type="GO" id="GO:0004364">
    <property type="term" value="F:glutathione transferase activity"/>
    <property type="evidence" value="ECO:0007669"/>
    <property type="project" value="UniProtKB-EC"/>
</dbReference>
<dbReference type="FunFam" id="3.40.30.10:FF:000034">
    <property type="entry name" value="glutathione S-transferase 1"/>
    <property type="match status" value="1"/>
</dbReference>
<dbReference type="EMBL" id="CVRI01000047">
    <property type="protein sequence ID" value="CRK97501.1"/>
    <property type="molecule type" value="Genomic_DNA"/>
</dbReference>
<proteinExistence type="inferred from homology"/>
<dbReference type="FunFam" id="1.20.1050.10:FF:000007">
    <property type="entry name" value="Glutathione S-transferase 1-1"/>
    <property type="match status" value="2"/>
</dbReference>
<sequence>MAPIVIYHSPYSPFSRSVLLFAHHLELEIEVKIVDLLEGDQMKPEYLKMNPQHTVPTIDDNGFFLWESRAILCYLMNTKAPHIIPASPKSRAILNQRLYSEMGGIAKQYAAIYNPLFNDSNRMDQVEIKKLYEIFSLVEENYFPNNNKWIAGEDVTVADFAYVTTITGLVATGIQLDKFPRIQSWYERCKERFTNFQEVNEVGAEMFGDWVKLMLCIRYLNIEVDVRVMDLQGKKEHLEPDFIKMNPQHTVPTIDDNGFYLWESRAILSYLFEAKAPHLVLASPKERAIVNQRLHNEMGNITGKFGEMITPIFQGTETKFNEKVLKEIHETLFIIDENYFPHGNEWIAGETITAADFAYITMLSTFLELGFSLDKYPRIKAWVERCKKTLPDYEEANGKGARMLGQYVLSKITKE</sequence>
<feature type="domain" description="GST N-terminal" evidence="7">
    <location>
        <begin position="197"/>
        <end position="279"/>
    </location>
</feature>
<dbReference type="PANTHER" id="PTHR43969">
    <property type="entry name" value="GLUTATHIONE S TRANSFERASE D10, ISOFORM A-RELATED"/>
    <property type="match status" value="1"/>
</dbReference>
<evidence type="ECO:0000256" key="6">
    <source>
        <dbReference type="ARBA" id="ARBA00047960"/>
    </source>
</evidence>
<dbReference type="InterPro" id="IPR036249">
    <property type="entry name" value="Thioredoxin-like_sf"/>
</dbReference>
<comment type="similarity">
    <text evidence="1">Belongs to the GST superfamily. Theta family.</text>
</comment>
<dbReference type="PROSITE" id="PS50405">
    <property type="entry name" value="GST_CTER"/>
    <property type="match status" value="2"/>
</dbReference>
<dbReference type="Pfam" id="PF02798">
    <property type="entry name" value="GST_N"/>
    <property type="match status" value="1"/>
</dbReference>
<dbReference type="CDD" id="cd03045">
    <property type="entry name" value="GST_N_Delta_Epsilon"/>
    <property type="match status" value="1"/>
</dbReference>
<dbReference type="EC" id="2.5.1.18" evidence="3"/>
<evidence type="ECO:0000259" key="7">
    <source>
        <dbReference type="PROSITE" id="PS50404"/>
    </source>
</evidence>
<comment type="catalytic activity">
    <reaction evidence="6">
        <text>RX + glutathione = an S-substituted glutathione + a halide anion + H(+)</text>
        <dbReference type="Rhea" id="RHEA:16437"/>
        <dbReference type="ChEBI" id="CHEBI:15378"/>
        <dbReference type="ChEBI" id="CHEBI:16042"/>
        <dbReference type="ChEBI" id="CHEBI:17792"/>
        <dbReference type="ChEBI" id="CHEBI:57925"/>
        <dbReference type="ChEBI" id="CHEBI:90779"/>
        <dbReference type="EC" id="2.5.1.18"/>
    </reaction>
</comment>
<reference evidence="9 10" key="1">
    <citation type="submission" date="2015-04" db="EMBL/GenBank/DDBJ databases">
        <authorList>
            <person name="Syromyatnikov M.Y."/>
            <person name="Popov V.N."/>
        </authorList>
    </citation>
    <scope>NUCLEOTIDE SEQUENCE [LARGE SCALE GENOMIC DNA]</scope>
</reference>
<dbReference type="Gene3D" id="3.40.30.10">
    <property type="entry name" value="Glutaredoxin"/>
    <property type="match status" value="2"/>
</dbReference>
<dbReference type="AlphaFoldDB" id="A0A1J1IB37"/>
<keyword evidence="4" id="KW-0808">Transferase</keyword>
<evidence type="ECO:0000256" key="3">
    <source>
        <dbReference type="ARBA" id="ARBA00012452"/>
    </source>
</evidence>
<keyword evidence="10" id="KW-1185">Reference proteome</keyword>
<evidence type="ECO:0000256" key="4">
    <source>
        <dbReference type="ARBA" id="ARBA00022679"/>
    </source>
</evidence>
<dbReference type="SFLD" id="SFLDS00019">
    <property type="entry name" value="Glutathione_Transferase_(cytos"/>
    <property type="match status" value="2"/>
</dbReference>
<dbReference type="SUPFAM" id="SSF52833">
    <property type="entry name" value="Thioredoxin-like"/>
    <property type="match status" value="2"/>
</dbReference>
<evidence type="ECO:0000313" key="9">
    <source>
        <dbReference type="EMBL" id="CRK97501.1"/>
    </source>
</evidence>
<evidence type="ECO:0000313" key="10">
    <source>
        <dbReference type="Proteomes" id="UP000183832"/>
    </source>
</evidence>
<dbReference type="SFLD" id="SFLDG01153">
    <property type="entry name" value="Main.4:_Theta-like"/>
    <property type="match status" value="1"/>
</dbReference>
<dbReference type="SFLD" id="SFLDG00358">
    <property type="entry name" value="Main_(cytGST)"/>
    <property type="match status" value="1"/>
</dbReference>
<dbReference type="SUPFAM" id="SSF47616">
    <property type="entry name" value="GST C-terminal domain-like"/>
    <property type="match status" value="2"/>
</dbReference>
<name>A0A1J1IB37_9DIPT</name>
<accession>A0A1J1IB37</accession>
<dbReference type="InterPro" id="IPR004045">
    <property type="entry name" value="Glutathione_S-Trfase_N"/>
</dbReference>
<feature type="domain" description="GST C-terminal" evidence="8">
    <location>
        <begin position="283"/>
        <end position="407"/>
    </location>
</feature>
<dbReference type="GO" id="GO:0006749">
    <property type="term" value="P:glutathione metabolic process"/>
    <property type="evidence" value="ECO:0007669"/>
    <property type="project" value="TreeGrafter"/>
</dbReference>
<dbReference type="STRING" id="568069.A0A1J1IB37"/>
<dbReference type="InterPro" id="IPR036282">
    <property type="entry name" value="Glutathione-S-Trfase_C_sf"/>
</dbReference>
<feature type="domain" description="GST N-terminal" evidence="7">
    <location>
        <begin position="2"/>
        <end position="83"/>
    </location>
</feature>
<feature type="domain" description="GST C-terminal" evidence="8">
    <location>
        <begin position="87"/>
        <end position="210"/>
    </location>
</feature>
<dbReference type="Proteomes" id="UP000183832">
    <property type="component" value="Unassembled WGS sequence"/>
</dbReference>
<dbReference type="CDD" id="cd03177">
    <property type="entry name" value="GST_C_Delta_Epsilon"/>
    <property type="match status" value="2"/>
</dbReference>
<dbReference type="Pfam" id="PF13409">
    <property type="entry name" value="GST_N_2"/>
    <property type="match status" value="1"/>
</dbReference>
<evidence type="ECO:0000256" key="2">
    <source>
        <dbReference type="ARBA" id="ARBA00011738"/>
    </source>
</evidence>
<protein>
    <recommendedName>
        <fullName evidence="3">glutathione transferase</fullName>
        <ecNumber evidence="3">2.5.1.18</ecNumber>
    </recommendedName>
    <alternativeName>
        <fullName evidence="5">GST class-theta</fullName>
    </alternativeName>
</protein>
<comment type="subunit">
    <text evidence="2">Homodimer.</text>
</comment>
<evidence type="ECO:0000256" key="1">
    <source>
        <dbReference type="ARBA" id="ARBA00009899"/>
    </source>
</evidence>
<dbReference type="InterPro" id="IPR004046">
    <property type="entry name" value="GST_C"/>
</dbReference>
<dbReference type="Gene3D" id="1.20.1050.10">
    <property type="match status" value="2"/>
</dbReference>
<dbReference type="Pfam" id="PF00043">
    <property type="entry name" value="GST_C"/>
    <property type="match status" value="2"/>
</dbReference>
<dbReference type="PROSITE" id="PS50404">
    <property type="entry name" value="GST_NTER"/>
    <property type="match status" value="2"/>
</dbReference>
<dbReference type="PROSITE" id="PS51354">
    <property type="entry name" value="GLUTAREDOXIN_2"/>
    <property type="match status" value="1"/>
</dbReference>